<evidence type="ECO:0000256" key="9">
    <source>
        <dbReference type="ARBA" id="ARBA00022692"/>
    </source>
</evidence>
<comment type="function">
    <text evidence="17">UDP-N-acetylglucosamine--dolichyl-phosphate N-acetylglucosaminephosphotransferase that operates in the biosynthetic pathway of dolichol-linked oligosaccharides, the glycan precursors employed in protein asparagine (N)-glycosylation. The assembly of dolichol-linked oligosaccharides begins on the cytosolic side of the endoplasmic reticulum membrane and finishes in its lumen. The sequential addition of sugars to dolichol pyrophosphate produces dolichol-linked oligosaccharides containing fourteen sugars, including two GlcNAcs, nine mannoses and three glucoses. Once assembled, the oligosaccharide is transferred from the lipid to nascent proteins by oligosaccharyltransferases. Catalyzes the initial step of dolichol-linked oligosaccharide biosynthesis, transfering GlcNAc-1-P from cytosolic UDP-GlcNAc onto the carrier lipid dolichyl phosphate (P-dolichol), yielding GlcNAc-P-P-dolichol embedded in the cytoplasmic leaflet of the endoplasmic reticulum membrane.</text>
</comment>
<dbReference type="PANTHER" id="PTHR10571">
    <property type="entry name" value="UDP-N-ACETYLGLUCOSAMINE--DOLICHYL-PHOSPHATE N-ACETYLGLUCOSAMINEPHOSPHOTRANSFERASE"/>
    <property type="match status" value="1"/>
</dbReference>
<comment type="similarity">
    <text evidence="4">Belongs to the glycosyltransferase 4 family.</text>
</comment>
<feature type="transmembrane region" description="Helical" evidence="19">
    <location>
        <begin position="142"/>
        <end position="165"/>
    </location>
</feature>
<name>A0A7J7JZR1_BUGNE</name>
<organism evidence="20 21">
    <name type="scientific">Bugula neritina</name>
    <name type="common">Brown bryozoan</name>
    <name type="synonym">Sertularia neritina</name>
    <dbReference type="NCBI Taxonomy" id="10212"/>
    <lineage>
        <taxon>Eukaryota</taxon>
        <taxon>Metazoa</taxon>
        <taxon>Spiralia</taxon>
        <taxon>Lophotrochozoa</taxon>
        <taxon>Bryozoa</taxon>
        <taxon>Gymnolaemata</taxon>
        <taxon>Cheilostomatida</taxon>
        <taxon>Flustrina</taxon>
        <taxon>Buguloidea</taxon>
        <taxon>Bugulidae</taxon>
        <taxon>Bugula</taxon>
    </lineage>
</organism>
<dbReference type="Pfam" id="PF00953">
    <property type="entry name" value="Glycos_transf_4"/>
    <property type="match status" value="1"/>
</dbReference>
<dbReference type="InterPro" id="IPR000715">
    <property type="entry name" value="Glycosyl_transferase_4"/>
</dbReference>
<evidence type="ECO:0000256" key="14">
    <source>
        <dbReference type="ARBA" id="ARBA00023136"/>
    </source>
</evidence>
<evidence type="ECO:0000256" key="5">
    <source>
        <dbReference type="ARBA" id="ARBA00013225"/>
    </source>
</evidence>
<accession>A0A7J7JZR1</accession>
<feature type="transmembrane region" description="Helical" evidence="19">
    <location>
        <begin position="211"/>
        <end position="229"/>
    </location>
</feature>
<reference evidence="20" key="1">
    <citation type="submission" date="2020-06" db="EMBL/GenBank/DDBJ databases">
        <title>Draft genome of Bugula neritina, a colonial animal packing powerful symbionts and potential medicines.</title>
        <authorList>
            <person name="Rayko M."/>
        </authorList>
    </citation>
    <scope>NUCLEOTIDE SEQUENCE [LARGE SCALE GENOMIC DNA]</scope>
    <source>
        <strain evidence="20">Kwan_BN1</strain>
    </source>
</reference>
<evidence type="ECO:0000256" key="12">
    <source>
        <dbReference type="ARBA" id="ARBA00022842"/>
    </source>
</evidence>
<evidence type="ECO:0000256" key="3">
    <source>
        <dbReference type="ARBA" id="ARBA00004922"/>
    </source>
</evidence>
<dbReference type="InterPro" id="IPR033895">
    <property type="entry name" value="GPT"/>
</dbReference>
<dbReference type="EMBL" id="VXIV02001556">
    <property type="protein sequence ID" value="KAF6031889.1"/>
    <property type="molecule type" value="Genomic_DNA"/>
</dbReference>
<keyword evidence="9 19" id="KW-0812">Transmembrane</keyword>
<evidence type="ECO:0000256" key="4">
    <source>
        <dbReference type="ARBA" id="ARBA00009317"/>
    </source>
</evidence>
<evidence type="ECO:0000256" key="2">
    <source>
        <dbReference type="ARBA" id="ARBA00004477"/>
    </source>
</evidence>
<dbReference type="GO" id="GO:0005789">
    <property type="term" value="C:endoplasmic reticulum membrane"/>
    <property type="evidence" value="ECO:0007669"/>
    <property type="project" value="UniProtKB-SubCell"/>
</dbReference>
<keyword evidence="7" id="KW-0328">Glycosyltransferase</keyword>
<dbReference type="Proteomes" id="UP000593567">
    <property type="component" value="Unassembled WGS sequence"/>
</dbReference>
<evidence type="ECO:0000256" key="16">
    <source>
        <dbReference type="ARBA" id="ARBA00033238"/>
    </source>
</evidence>
<evidence type="ECO:0000256" key="8">
    <source>
        <dbReference type="ARBA" id="ARBA00022679"/>
    </source>
</evidence>
<evidence type="ECO:0000256" key="17">
    <source>
        <dbReference type="ARBA" id="ARBA00044717"/>
    </source>
</evidence>
<evidence type="ECO:0000313" key="20">
    <source>
        <dbReference type="EMBL" id="KAF6031889.1"/>
    </source>
</evidence>
<keyword evidence="21" id="KW-1185">Reference proteome</keyword>
<dbReference type="GO" id="GO:0006488">
    <property type="term" value="P:dolichol-linked oligosaccharide biosynthetic process"/>
    <property type="evidence" value="ECO:0007669"/>
    <property type="project" value="InterPro"/>
</dbReference>
<protein>
    <recommendedName>
        <fullName evidence="6">UDP-N-acetylglucosamine--dolichyl-phosphate N-acetylglucosaminephosphotransferase</fullName>
        <ecNumber evidence="5">2.7.8.15</ecNumber>
    </recommendedName>
    <alternativeName>
        <fullName evidence="15">GlcNAc-1-P transferase</fullName>
    </alternativeName>
    <alternativeName>
        <fullName evidence="16">N-acetylglucosamine-1-phosphate transferase</fullName>
    </alternativeName>
</protein>
<evidence type="ECO:0000256" key="10">
    <source>
        <dbReference type="ARBA" id="ARBA00022723"/>
    </source>
</evidence>
<dbReference type="GO" id="GO:0003975">
    <property type="term" value="F:UDP-N-acetylglucosamine-dolichyl-phosphate N-acetylglucosaminephosphotransferase activity"/>
    <property type="evidence" value="ECO:0007669"/>
    <property type="project" value="UniProtKB-EC"/>
</dbReference>
<comment type="pathway">
    <text evidence="3">Protein modification; protein glycosylation.</text>
</comment>
<dbReference type="AlphaFoldDB" id="A0A7J7JZR1"/>
<comment type="cofactor">
    <cofactor evidence="1">
        <name>Mg(2+)</name>
        <dbReference type="ChEBI" id="CHEBI:18420"/>
    </cofactor>
</comment>
<feature type="transmembrane region" description="Helical" evidence="19">
    <location>
        <begin position="295"/>
        <end position="315"/>
    </location>
</feature>
<gene>
    <name evidence="20" type="ORF">EB796_009791</name>
</gene>
<comment type="catalytic activity">
    <reaction evidence="18">
        <text>a di-trans,poly-cis-dolichyl phosphate + UDP-N-acetyl-alpha-D-glucosamine = an N-acetyl-alpha-D-glucosaminyl-diphospho-di-trans,poly-cis-dolichol + UMP</text>
        <dbReference type="Rhea" id="RHEA:13289"/>
        <dbReference type="Rhea" id="RHEA-COMP:19498"/>
        <dbReference type="Rhea" id="RHEA-COMP:19507"/>
        <dbReference type="ChEBI" id="CHEBI:57683"/>
        <dbReference type="ChEBI" id="CHEBI:57705"/>
        <dbReference type="ChEBI" id="CHEBI:57865"/>
        <dbReference type="ChEBI" id="CHEBI:58427"/>
        <dbReference type="EC" id="2.7.8.15"/>
    </reaction>
    <physiologicalReaction direction="left-to-right" evidence="18">
        <dbReference type="Rhea" id="RHEA:13290"/>
    </physiologicalReaction>
</comment>
<evidence type="ECO:0000256" key="18">
    <source>
        <dbReference type="ARBA" id="ARBA00045078"/>
    </source>
</evidence>
<feature type="transmembrane region" description="Helical" evidence="19">
    <location>
        <begin position="271"/>
        <end position="289"/>
    </location>
</feature>
<feature type="transmembrane region" description="Helical" evidence="19">
    <location>
        <begin position="75"/>
        <end position="94"/>
    </location>
</feature>
<comment type="caution">
    <text evidence="20">The sequence shown here is derived from an EMBL/GenBank/DDBJ whole genome shotgun (WGS) entry which is preliminary data.</text>
</comment>
<keyword evidence="8" id="KW-0808">Transferase</keyword>
<keyword evidence="13 19" id="KW-1133">Transmembrane helix</keyword>
<evidence type="ECO:0000256" key="7">
    <source>
        <dbReference type="ARBA" id="ARBA00022676"/>
    </source>
</evidence>
<evidence type="ECO:0000256" key="11">
    <source>
        <dbReference type="ARBA" id="ARBA00022824"/>
    </source>
</evidence>
<keyword evidence="14 19" id="KW-0472">Membrane</keyword>
<dbReference type="OrthoDB" id="10262326at2759"/>
<keyword evidence="11" id="KW-0256">Endoplasmic reticulum</keyword>
<dbReference type="EC" id="2.7.8.15" evidence="5"/>
<dbReference type="CDD" id="cd06855">
    <property type="entry name" value="GT_GPT_euk"/>
    <property type="match status" value="1"/>
</dbReference>
<proteinExistence type="inferred from homology"/>
<dbReference type="GO" id="GO:0046872">
    <property type="term" value="F:metal ion binding"/>
    <property type="evidence" value="ECO:0007669"/>
    <property type="project" value="UniProtKB-KW"/>
</dbReference>
<evidence type="ECO:0000256" key="13">
    <source>
        <dbReference type="ARBA" id="ARBA00022989"/>
    </source>
</evidence>
<evidence type="ECO:0000256" key="1">
    <source>
        <dbReference type="ARBA" id="ARBA00001946"/>
    </source>
</evidence>
<evidence type="ECO:0000256" key="15">
    <source>
        <dbReference type="ARBA" id="ARBA00029567"/>
    </source>
</evidence>
<keyword evidence="10" id="KW-0479">Metal-binding</keyword>
<feature type="transmembrane region" description="Helical" evidence="19">
    <location>
        <begin position="185"/>
        <end position="204"/>
    </location>
</feature>
<feature type="transmembrane region" description="Helical" evidence="19">
    <location>
        <begin position="114"/>
        <end position="130"/>
    </location>
</feature>
<evidence type="ECO:0000313" key="21">
    <source>
        <dbReference type="Proteomes" id="UP000593567"/>
    </source>
</evidence>
<dbReference type="PANTHER" id="PTHR10571:SF0">
    <property type="entry name" value="UDP-N-ACETYLGLUCOSAMINE--DOLICHYL-PHOSPHATE N-ACETYLGLUCOSAMINEPHOSPHOTRANSFERASE"/>
    <property type="match status" value="1"/>
</dbReference>
<evidence type="ECO:0000256" key="6">
    <source>
        <dbReference type="ARBA" id="ARBA00017659"/>
    </source>
</evidence>
<feature type="transmembrane region" description="Helical" evidence="19">
    <location>
        <begin position="12"/>
        <end position="29"/>
    </location>
</feature>
<sequence length="426" mass="48324">MMDTGSIPTPFVANVILSSISSLILFYIIPEFKDMFINAGLFGIDMNKVGNRHSNRENKSISQDLVKPKLPEAQGVLSGAVYLIVVFVFIPFRFPFLDHLNSEHNFPHHEFVDYLAALLSMCCMLFLGFADDVLNLKWRHKLWLPTMASLPLLMVYYINFGHTLIIVPKPFRELLGTSVDLGILYYLYMGMMAVFCTNAINILAGVNGLEAGQTLVIACSVMFFNVYQLMYGNTQTEAHLFSLYLIIPYIAVTVPLLYYNWCPARAFVGDTFCYFSGMAFAVISILGHFSKTMLLFFVPQIINFLYSAPQIFHILPCPRHRLPSVNRETGLLEMSKMKTKSSDIGRLGWVVINVLSPLGLLSVEELQEKGDKYIQFNNMTIINLAIKFCGPIYERNLSLVLLFIQVLCSVLALVIRLHVAKYFYDE</sequence>
<dbReference type="GO" id="GO:0016757">
    <property type="term" value="F:glycosyltransferase activity"/>
    <property type="evidence" value="ECO:0007669"/>
    <property type="project" value="UniProtKB-KW"/>
</dbReference>
<dbReference type="UniPathway" id="UPA00378"/>
<feature type="transmembrane region" description="Helical" evidence="19">
    <location>
        <begin position="397"/>
        <end position="419"/>
    </location>
</feature>
<evidence type="ECO:0000256" key="19">
    <source>
        <dbReference type="SAM" id="Phobius"/>
    </source>
</evidence>
<keyword evidence="12" id="KW-0460">Magnesium</keyword>
<comment type="subcellular location">
    <subcellularLocation>
        <location evidence="2">Endoplasmic reticulum membrane</location>
        <topology evidence="2">Multi-pass membrane protein</topology>
    </subcellularLocation>
</comment>
<feature type="transmembrane region" description="Helical" evidence="19">
    <location>
        <begin position="241"/>
        <end position="259"/>
    </location>
</feature>